<feature type="transmembrane region" description="Helical" evidence="1">
    <location>
        <begin position="84"/>
        <end position="101"/>
    </location>
</feature>
<gene>
    <name evidence="2" type="ORF">EYR15_14915</name>
</gene>
<proteinExistence type="predicted"/>
<name>A0A4Q9GDR6_9HYPH</name>
<sequence>MSDTPTGGAAAPDASNVDTDIEILKGDIARLTDTVSTLLSDSATAARAAAQQGVDRATAAAENARDYAEKKADDLSAAVEQNPLTSVLIALGLGYIIGVLGRSRH</sequence>
<keyword evidence="1" id="KW-0472">Membrane</keyword>
<dbReference type="AlphaFoldDB" id="A0A4Q9GDR6"/>
<accession>A0A4Q9GDR6</accession>
<protein>
    <recommendedName>
        <fullName evidence="4">DUF883 family protein</fullName>
    </recommendedName>
</protein>
<dbReference type="OrthoDB" id="8453042at2"/>
<evidence type="ECO:0000256" key="1">
    <source>
        <dbReference type="SAM" id="Phobius"/>
    </source>
</evidence>
<dbReference type="Proteomes" id="UP000291613">
    <property type="component" value="Unassembled WGS sequence"/>
</dbReference>
<keyword evidence="3" id="KW-1185">Reference proteome</keyword>
<keyword evidence="1" id="KW-0812">Transmembrane</keyword>
<dbReference type="EMBL" id="SIUB01000009">
    <property type="protein sequence ID" value="TBN47910.1"/>
    <property type="molecule type" value="Genomic_DNA"/>
</dbReference>
<dbReference type="RefSeq" id="WP_131004369.1">
    <property type="nucleotide sequence ID" value="NZ_JBHSZR010000008.1"/>
</dbReference>
<evidence type="ECO:0000313" key="2">
    <source>
        <dbReference type="EMBL" id="TBN47910.1"/>
    </source>
</evidence>
<evidence type="ECO:0000313" key="3">
    <source>
        <dbReference type="Proteomes" id="UP000291613"/>
    </source>
</evidence>
<reference evidence="2 3" key="1">
    <citation type="submission" date="2019-02" db="EMBL/GenBank/DDBJ databases">
        <title>Hansschlegelia quercus sp. nov., a novel methylotrophic bacterium from buds of oak (Quercus robur L.).</title>
        <authorList>
            <person name="Agafonova N.V."/>
            <person name="Kaparullina E.N."/>
            <person name="Grouzdev D.S."/>
            <person name="Doronina N.V."/>
        </authorList>
    </citation>
    <scope>NUCLEOTIDE SEQUENCE [LARGE SCALE GENOMIC DNA]</scope>
    <source>
        <strain evidence="2 3">Dub</strain>
    </source>
</reference>
<keyword evidence="1" id="KW-1133">Transmembrane helix</keyword>
<organism evidence="2 3">
    <name type="scientific">Hansschlegelia quercus</name>
    <dbReference type="NCBI Taxonomy" id="2528245"/>
    <lineage>
        <taxon>Bacteria</taxon>
        <taxon>Pseudomonadati</taxon>
        <taxon>Pseudomonadota</taxon>
        <taxon>Alphaproteobacteria</taxon>
        <taxon>Hyphomicrobiales</taxon>
        <taxon>Methylopilaceae</taxon>
        <taxon>Hansschlegelia</taxon>
    </lineage>
</organism>
<comment type="caution">
    <text evidence="2">The sequence shown here is derived from an EMBL/GenBank/DDBJ whole genome shotgun (WGS) entry which is preliminary data.</text>
</comment>
<evidence type="ECO:0008006" key="4">
    <source>
        <dbReference type="Google" id="ProtNLM"/>
    </source>
</evidence>